<evidence type="ECO:0000313" key="1">
    <source>
        <dbReference type="EMBL" id="OWM64049.1"/>
    </source>
</evidence>
<comment type="caution">
    <text evidence="1">The sequence shown here is derived from an EMBL/GenBank/DDBJ whole genome shotgun (WGS) entry which is preliminary data.</text>
</comment>
<reference evidence="3 5" key="3">
    <citation type="submission" date="2017-11" db="EMBL/GenBank/DDBJ databases">
        <title>De-novo sequencing of pomegranate (Punica granatum L.) genome.</title>
        <authorList>
            <person name="Akparov Z."/>
            <person name="Amiraslanov A."/>
            <person name="Hajiyeva S."/>
            <person name="Abbasov M."/>
            <person name="Kaur K."/>
            <person name="Hamwieh A."/>
            <person name="Solovyev V."/>
            <person name="Salamov A."/>
            <person name="Braich B."/>
            <person name="Kosarev P."/>
            <person name="Mahmoud A."/>
            <person name="Hajiyev E."/>
            <person name="Babayeva S."/>
            <person name="Izzatullayeva V."/>
            <person name="Mammadov A."/>
            <person name="Mammadov A."/>
            <person name="Sharifova S."/>
            <person name="Ojaghi J."/>
            <person name="Eynullazada K."/>
            <person name="Bayramov B."/>
            <person name="Abdulazimova A."/>
            <person name="Shahmuradov I."/>
        </authorList>
    </citation>
    <scope>NUCLEOTIDE SEQUENCE [LARGE SCALE GENOMIC DNA]</scope>
    <source>
        <strain evidence="3">AG2017</strain>
        <strain evidence="5">cv. AG2017</strain>
        <tissue evidence="3">Leaf</tissue>
    </source>
</reference>
<proteinExistence type="predicted"/>
<sequence length="76" mass="8962">MKYKKLRKFKLEHEEWSGQSFPSTSSRENYWRVERGENYLEWKVAKLSEAIRRFLKSREGNPPVKAGVSEDASQVA</sequence>
<evidence type="ECO:0000313" key="3">
    <source>
        <dbReference type="EMBL" id="PKI35133.1"/>
    </source>
</evidence>
<reference evidence="4" key="1">
    <citation type="journal article" date="2017" name="Plant J.">
        <title>The pomegranate (Punica granatum L.) genome and the genomics of punicalagin biosynthesis.</title>
        <authorList>
            <person name="Qin G."/>
            <person name="Xu C."/>
            <person name="Ming R."/>
            <person name="Tang H."/>
            <person name="Guyot R."/>
            <person name="Kramer E.M."/>
            <person name="Hu Y."/>
            <person name="Yi X."/>
            <person name="Qi Y."/>
            <person name="Xu X."/>
            <person name="Gao Z."/>
            <person name="Pan H."/>
            <person name="Jian J."/>
            <person name="Tian Y."/>
            <person name="Yue Z."/>
            <person name="Xu Y."/>
        </authorList>
    </citation>
    <scope>NUCLEOTIDE SEQUENCE [LARGE SCALE GENOMIC DNA]</scope>
    <source>
        <strain evidence="4">cv. Dabenzi</strain>
    </source>
</reference>
<accession>A0A218VUV1</accession>
<reference evidence="1" key="2">
    <citation type="submission" date="2017-06" db="EMBL/GenBank/DDBJ databases">
        <title>The pomegranate genome and the genomics of punicalagin biosynthesis.</title>
        <authorList>
            <person name="Xu C."/>
        </authorList>
    </citation>
    <scope>NUCLEOTIDE SEQUENCE [LARGE SCALE GENOMIC DNA]</scope>
    <source>
        <tissue evidence="1">Fresh leaf</tissue>
    </source>
</reference>
<name>A0A218VUV1_PUNGR</name>
<evidence type="ECO:0000313" key="5">
    <source>
        <dbReference type="Proteomes" id="UP000233551"/>
    </source>
</evidence>
<keyword evidence="5" id="KW-1185">Reference proteome</keyword>
<evidence type="ECO:0000313" key="4">
    <source>
        <dbReference type="Proteomes" id="UP000197138"/>
    </source>
</evidence>
<dbReference type="AlphaFoldDB" id="A0A218VUV1"/>
<dbReference type="EMBL" id="MTKT01005817">
    <property type="protein sequence ID" value="OWM64049.1"/>
    <property type="molecule type" value="Genomic_DNA"/>
</dbReference>
<organism evidence="1 4">
    <name type="scientific">Punica granatum</name>
    <name type="common">Pomegranate</name>
    <dbReference type="NCBI Taxonomy" id="22663"/>
    <lineage>
        <taxon>Eukaryota</taxon>
        <taxon>Viridiplantae</taxon>
        <taxon>Streptophyta</taxon>
        <taxon>Embryophyta</taxon>
        <taxon>Tracheophyta</taxon>
        <taxon>Spermatophyta</taxon>
        <taxon>Magnoliopsida</taxon>
        <taxon>eudicotyledons</taxon>
        <taxon>Gunneridae</taxon>
        <taxon>Pentapetalae</taxon>
        <taxon>rosids</taxon>
        <taxon>malvids</taxon>
        <taxon>Myrtales</taxon>
        <taxon>Lythraceae</taxon>
        <taxon>Punica</taxon>
    </lineage>
</organism>
<dbReference type="Proteomes" id="UP000233551">
    <property type="component" value="Unassembled WGS sequence"/>
</dbReference>
<protein>
    <submittedName>
        <fullName evidence="1">Uncharacterized protein</fullName>
    </submittedName>
</protein>
<dbReference type="EMBL" id="MTKT01004810">
    <property type="protein sequence ID" value="OWM70080.1"/>
    <property type="molecule type" value="Genomic_DNA"/>
</dbReference>
<evidence type="ECO:0000313" key="2">
    <source>
        <dbReference type="EMBL" id="OWM70080.1"/>
    </source>
</evidence>
<dbReference type="Proteomes" id="UP000197138">
    <property type="component" value="Unassembled WGS sequence"/>
</dbReference>
<dbReference type="EMBL" id="PGOL01005440">
    <property type="protein sequence ID" value="PKI35133.1"/>
    <property type="molecule type" value="Genomic_DNA"/>
</dbReference>
<gene>
    <name evidence="1" type="ORF">CDL15_Pgr011504</name>
    <name evidence="2" type="ORF">CDL15_Pgr025930</name>
    <name evidence="3" type="ORF">CRG98_044484</name>
</gene>